<sequence length="396" mass="40741">MKQKHIILRTTQTATRDPFLGALSLPRSAEAVAAGLSIEVEDIDRRQVSALTRRSDILAMAPAIPMKLIKPVSQKNVATPSAQTTAWGVKAVGADTSPFTGEGVIVAVLDTGIDAAHPAFAGVQIIEQDFTGEGNGDQNGHGTHCAGTIFGRISDNLRIGVAPGVQKALIGKVLGENGGGSSEQIVSAIQWAGQNGANVISMSLGMDFPGFVKQLIDEGYPTELATSYALEGYRANVQLFERLAALIKIQGSFSQATVIIAAAGNESQRNVNPDFEISVSPPAVSDGIISVAALGESTQGLTVATFSNTGANVSGPGVKILSAKPGGGFVQMSGTSMATPHVAGVAALWAEKIMKTGFLTPLTLTARLIGSGTETGLKPGFDPTDVGTGLVRAPQV</sequence>
<evidence type="ECO:0000256" key="2">
    <source>
        <dbReference type="ARBA" id="ARBA00022670"/>
    </source>
</evidence>
<evidence type="ECO:0000256" key="4">
    <source>
        <dbReference type="ARBA" id="ARBA00022825"/>
    </source>
</evidence>
<keyword evidence="3 6" id="KW-0378">Hydrolase</keyword>
<organism evidence="9 10">
    <name type="scientific">Larkinella humicola</name>
    <dbReference type="NCBI Taxonomy" id="2607654"/>
    <lineage>
        <taxon>Bacteria</taxon>
        <taxon>Pseudomonadati</taxon>
        <taxon>Bacteroidota</taxon>
        <taxon>Cytophagia</taxon>
        <taxon>Cytophagales</taxon>
        <taxon>Spirosomataceae</taxon>
        <taxon>Larkinella</taxon>
    </lineage>
</organism>
<feature type="active site" description="Charge relay system" evidence="5 6">
    <location>
        <position position="110"/>
    </location>
</feature>
<protein>
    <submittedName>
        <fullName evidence="9">S8 family serine peptidase</fullName>
    </submittedName>
</protein>
<accession>A0A5N1JMI3</accession>
<keyword evidence="4 6" id="KW-0720">Serine protease</keyword>
<dbReference type="PROSITE" id="PS00136">
    <property type="entry name" value="SUBTILASE_ASP"/>
    <property type="match status" value="1"/>
</dbReference>
<dbReference type="RefSeq" id="WP_150875496.1">
    <property type="nucleotide sequence ID" value="NZ_VTWS01000001.1"/>
</dbReference>
<dbReference type="AlphaFoldDB" id="A0A5N1JMI3"/>
<reference evidence="9 10" key="1">
    <citation type="submission" date="2019-09" db="EMBL/GenBank/DDBJ databases">
        <title>Genome Sequence of Larkinella sp MA1.</title>
        <authorList>
            <person name="Srinivasan S."/>
        </authorList>
    </citation>
    <scope>NUCLEOTIDE SEQUENCE [LARGE SCALE GENOMIC DNA]</scope>
    <source>
        <strain evidence="9 10">MA1</strain>
    </source>
</reference>
<dbReference type="PROSITE" id="PS51892">
    <property type="entry name" value="SUBTILASE"/>
    <property type="match status" value="1"/>
</dbReference>
<dbReference type="SUPFAM" id="SSF52743">
    <property type="entry name" value="Subtilisin-like"/>
    <property type="match status" value="1"/>
</dbReference>
<evidence type="ECO:0000256" key="7">
    <source>
        <dbReference type="RuleBase" id="RU003355"/>
    </source>
</evidence>
<evidence type="ECO:0000313" key="10">
    <source>
        <dbReference type="Proteomes" id="UP000326344"/>
    </source>
</evidence>
<keyword evidence="2 6" id="KW-0645">Protease</keyword>
<dbReference type="InterPro" id="IPR036852">
    <property type="entry name" value="Peptidase_S8/S53_dom_sf"/>
</dbReference>
<evidence type="ECO:0000313" key="9">
    <source>
        <dbReference type="EMBL" id="KAA9357351.1"/>
    </source>
</evidence>
<dbReference type="EMBL" id="VTWS01000001">
    <property type="protein sequence ID" value="KAA9357351.1"/>
    <property type="molecule type" value="Genomic_DNA"/>
</dbReference>
<name>A0A5N1JMI3_9BACT</name>
<evidence type="ECO:0000256" key="1">
    <source>
        <dbReference type="ARBA" id="ARBA00011073"/>
    </source>
</evidence>
<evidence type="ECO:0000259" key="8">
    <source>
        <dbReference type="Pfam" id="PF00082"/>
    </source>
</evidence>
<dbReference type="PANTHER" id="PTHR43806">
    <property type="entry name" value="PEPTIDASE S8"/>
    <property type="match status" value="1"/>
</dbReference>
<dbReference type="Gene3D" id="3.40.50.200">
    <property type="entry name" value="Peptidase S8/S53 domain"/>
    <property type="match status" value="1"/>
</dbReference>
<proteinExistence type="inferred from homology"/>
<keyword evidence="10" id="KW-1185">Reference proteome</keyword>
<feature type="domain" description="Peptidase S8/S53" evidence="8">
    <location>
        <begin position="101"/>
        <end position="371"/>
    </location>
</feature>
<dbReference type="InterPro" id="IPR023828">
    <property type="entry name" value="Peptidase_S8_Ser-AS"/>
</dbReference>
<comment type="similarity">
    <text evidence="1 6 7">Belongs to the peptidase S8 family.</text>
</comment>
<dbReference type="InterPro" id="IPR050131">
    <property type="entry name" value="Peptidase_S8_subtilisin-like"/>
</dbReference>
<dbReference type="InterPro" id="IPR000209">
    <property type="entry name" value="Peptidase_S8/S53_dom"/>
</dbReference>
<dbReference type="InterPro" id="IPR023827">
    <property type="entry name" value="Peptidase_S8_Asp-AS"/>
</dbReference>
<feature type="active site" description="Charge relay system" evidence="5 6">
    <location>
        <position position="141"/>
    </location>
</feature>
<evidence type="ECO:0000256" key="6">
    <source>
        <dbReference type="PROSITE-ProRule" id="PRU01240"/>
    </source>
</evidence>
<dbReference type="PANTHER" id="PTHR43806:SF11">
    <property type="entry name" value="CEREVISIN-RELATED"/>
    <property type="match status" value="1"/>
</dbReference>
<dbReference type="PROSITE" id="PS00138">
    <property type="entry name" value="SUBTILASE_SER"/>
    <property type="match status" value="1"/>
</dbReference>
<dbReference type="PRINTS" id="PR00723">
    <property type="entry name" value="SUBTILISIN"/>
</dbReference>
<feature type="active site" description="Charge relay system" evidence="5 6">
    <location>
        <position position="336"/>
    </location>
</feature>
<dbReference type="Proteomes" id="UP000326344">
    <property type="component" value="Unassembled WGS sequence"/>
</dbReference>
<evidence type="ECO:0000256" key="3">
    <source>
        <dbReference type="ARBA" id="ARBA00022801"/>
    </source>
</evidence>
<dbReference type="CDD" id="cd07480">
    <property type="entry name" value="Peptidases_S8_12"/>
    <property type="match status" value="1"/>
</dbReference>
<comment type="caution">
    <text evidence="9">The sequence shown here is derived from an EMBL/GenBank/DDBJ whole genome shotgun (WGS) entry which is preliminary data.</text>
</comment>
<dbReference type="Pfam" id="PF00082">
    <property type="entry name" value="Peptidase_S8"/>
    <property type="match status" value="1"/>
</dbReference>
<dbReference type="InterPro" id="IPR015500">
    <property type="entry name" value="Peptidase_S8_subtilisin-rel"/>
</dbReference>
<gene>
    <name evidence="9" type="ORF">F0P93_06335</name>
</gene>
<dbReference type="GO" id="GO:0006508">
    <property type="term" value="P:proteolysis"/>
    <property type="evidence" value="ECO:0007669"/>
    <property type="project" value="UniProtKB-KW"/>
</dbReference>
<evidence type="ECO:0000256" key="5">
    <source>
        <dbReference type="PIRSR" id="PIRSR615500-1"/>
    </source>
</evidence>
<dbReference type="GO" id="GO:0004252">
    <property type="term" value="F:serine-type endopeptidase activity"/>
    <property type="evidence" value="ECO:0007669"/>
    <property type="project" value="UniProtKB-UniRule"/>
</dbReference>